<dbReference type="Pfam" id="PF08282">
    <property type="entry name" value="Hydrolase_3"/>
    <property type="match status" value="1"/>
</dbReference>
<dbReference type="InterPro" id="IPR023214">
    <property type="entry name" value="HAD_sf"/>
</dbReference>
<accession>A0ABP6KJ49</accession>
<dbReference type="SFLD" id="SFLDG01140">
    <property type="entry name" value="C2.B:_Phosphomannomutase_and_P"/>
    <property type="match status" value="1"/>
</dbReference>
<dbReference type="PANTHER" id="PTHR10000">
    <property type="entry name" value="PHOSPHOSERINE PHOSPHATASE"/>
    <property type="match status" value="1"/>
</dbReference>
<sequence length="280" mass="31824">MIKAVFFDIDGTLLNSKGKITKNTKKAIRTLHKKGIVCGVSTARTPSSIAHILKDLPFDLFIAYNGQLVYTKKQIIYARPFEPEVLAEIIDYADRHFRQMILCGKKRSIGSWTMRFGQSRLSLRLLRFIPAKFPIRKMKLFLQKYSPNRRKKRYANLANLQEPIYQCVMLSAEYETEKLVAALPHCDLKRSNPYSVDIVPKDSSKVIGLKSLVHHLDIQLNETMVFGDHLNDNEIIQGAGVGVAMGNAPKETKQLADYVTKTNDQEGIVVALRDFQLINE</sequence>
<dbReference type="InterPro" id="IPR036412">
    <property type="entry name" value="HAD-like_sf"/>
</dbReference>
<keyword evidence="1" id="KW-0378">Hydrolase</keyword>
<evidence type="ECO:0000313" key="2">
    <source>
        <dbReference type="Proteomes" id="UP001501577"/>
    </source>
</evidence>
<keyword evidence="2" id="KW-1185">Reference proteome</keyword>
<dbReference type="EMBL" id="BAAAXQ010000004">
    <property type="protein sequence ID" value="GAA3008192.1"/>
    <property type="molecule type" value="Genomic_DNA"/>
</dbReference>
<gene>
    <name evidence="1" type="ORF">GCM10019998_00300</name>
</gene>
<name>A0ABP6KJ49_9ENTE</name>
<evidence type="ECO:0000313" key="1">
    <source>
        <dbReference type="EMBL" id="GAA3008192.1"/>
    </source>
</evidence>
<dbReference type="PROSITE" id="PS01228">
    <property type="entry name" value="COF_1"/>
    <property type="match status" value="1"/>
</dbReference>
<dbReference type="Proteomes" id="UP001501577">
    <property type="component" value="Unassembled WGS sequence"/>
</dbReference>
<dbReference type="SFLD" id="SFLDS00003">
    <property type="entry name" value="Haloacid_Dehalogenase"/>
    <property type="match status" value="1"/>
</dbReference>
<dbReference type="SUPFAM" id="SSF56784">
    <property type="entry name" value="HAD-like"/>
    <property type="match status" value="1"/>
</dbReference>
<dbReference type="NCBIfam" id="TIGR01484">
    <property type="entry name" value="HAD-SF-IIB"/>
    <property type="match status" value="1"/>
</dbReference>
<proteinExistence type="predicted"/>
<dbReference type="Gene3D" id="3.40.50.1000">
    <property type="entry name" value="HAD superfamily/HAD-like"/>
    <property type="match status" value="1"/>
</dbReference>
<organism evidence="1 2">
    <name type="scientific">Tetragenococcus solitarius</name>
    <dbReference type="NCBI Taxonomy" id="71453"/>
    <lineage>
        <taxon>Bacteria</taxon>
        <taxon>Bacillati</taxon>
        <taxon>Bacillota</taxon>
        <taxon>Bacilli</taxon>
        <taxon>Lactobacillales</taxon>
        <taxon>Enterococcaceae</taxon>
        <taxon>Tetragenococcus</taxon>
    </lineage>
</organism>
<comment type="caution">
    <text evidence="1">The sequence shown here is derived from an EMBL/GenBank/DDBJ whole genome shotgun (WGS) entry which is preliminary data.</text>
</comment>
<dbReference type="InterPro" id="IPR006379">
    <property type="entry name" value="HAD-SF_hydro_IIB"/>
</dbReference>
<dbReference type="GO" id="GO:0016787">
    <property type="term" value="F:hydrolase activity"/>
    <property type="evidence" value="ECO:0007669"/>
    <property type="project" value="UniProtKB-KW"/>
</dbReference>
<reference evidence="2" key="1">
    <citation type="journal article" date="2019" name="Int. J. Syst. Evol. Microbiol.">
        <title>The Global Catalogue of Microorganisms (GCM) 10K type strain sequencing project: providing services to taxonomists for standard genome sequencing and annotation.</title>
        <authorList>
            <consortium name="The Broad Institute Genomics Platform"/>
            <consortium name="The Broad Institute Genome Sequencing Center for Infectious Disease"/>
            <person name="Wu L."/>
            <person name="Ma J."/>
        </authorList>
    </citation>
    <scope>NUCLEOTIDE SEQUENCE [LARGE SCALE GENOMIC DNA]</scope>
    <source>
        <strain evidence="2">JCM 8736</strain>
    </source>
</reference>
<dbReference type="RefSeq" id="WP_068708819.1">
    <property type="nucleotide sequence ID" value="NZ_BAAAXQ010000004.1"/>
</dbReference>
<dbReference type="Gene3D" id="3.30.1240.10">
    <property type="match status" value="1"/>
</dbReference>
<dbReference type="PANTHER" id="PTHR10000:SF25">
    <property type="entry name" value="PHOSPHATASE YKRA-RELATED"/>
    <property type="match status" value="1"/>
</dbReference>
<protein>
    <submittedName>
        <fullName evidence="1">Cof-type HAD-IIB family hydrolase</fullName>
    </submittedName>
</protein>